<dbReference type="PANTHER" id="PTHR24221:SF654">
    <property type="entry name" value="ATP-BINDING CASSETTE SUB-FAMILY B MEMBER 6"/>
    <property type="match status" value="1"/>
</dbReference>
<dbReference type="PATRIC" id="fig|861299.3.peg.2631"/>
<dbReference type="InterPro" id="IPR003593">
    <property type="entry name" value="AAA+_ATPase"/>
</dbReference>
<feature type="transmembrane region" description="Helical" evidence="9">
    <location>
        <begin position="82"/>
        <end position="101"/>
    </location>
</feature>
<evidence type="ECO:0000313" key="13">
    <source>
        <dbReference type="Proteomes" id="UP000019151"/>
    </source>
</evidence>
<dbReference type="PROSITE" id="PS50893">
    <property type="entry name" value="ABC_TRANSPORTER_2"/>
    <property type="match status" value="1"/>
</dbReference>
<keyword evidence="3" id="KW-1003">Cell membrane</keyword>
<evidence type="ECO:0000256" key="6">
    <source>
        <dbReference type="ARBA" id="ARBA00022840"/>
    </source>
</evidence>
<feature type="domain" description="ABC transmembrane type-1" evidence="11">
    <location>
        <begin position="17"/>
        <end position="326"/>
    </location>
</feature>
<evidence type="ECO:0000256" key="7">
    <source>
        <dbReference type="ARBA" id="ARBA00022989"/>
    </source>
</evidence>
<feature type="transmembrane region" description="Helical" evidence="9">
    <location>
        <begin position="290"/>
        <end position="308"/>
    </location>
</feature>
<feature type="domain" description="ABC transporter" evidence="10">
    <location>
        <begin position="360"/>
        <end position="594"/>
    </location>
</feature>
<dbReference type="FunFam" id="3.40.50.300:FF:000221">
    <property type="entry name" value="Multidrug ABC transporter ATP-binding protein"/>
    <property type="match status" value="1"/>
</dbReference>
<dbReference type="eggNOG" id="COG1132">
    <property type="taxonomic scope" value="Bacteria"/>
</dbReference>
<dbReference type="SMART" id="SM00382">
    <property type="entry name" value="AAA"/>
    <property type="match status" value="1"/>
</dbReference>
<evidence type="ECO:0000259" key="11">
    <source>
        <dbReference type="PROSITE" id="PS50929"/>
    </source>
</evidence>
<evidence type="ECO:0000313" key="12">
    <source>
        <dbReference type="EMBL" id="AHG90120.1"/>
    </source>
</evidence>
<accession>W0RIE9</accession>
<dbReference type="InterPro" id="IPR039421">
    <property type="entry name" value="Type_1_exporter"/>
</dbReference>
<evidence type="ECO:0000256" key="5">
    <source>
        <dbReference type="ARBA" id="ARBA00022741"/>
    </source>
</evidence>
<proteinExistence type="predicted"/>
<evidence type="ECO:0000256" key="1">
    <source>
        <dbReference type="ARBA" id="ARBA00004651"/>
    </source>
</evidence>
<dbReference type="Pfam" id="PF00005">
    <property type="entry name" value="ABC_tran"/>
    <property type="match status" value="1"/>
</dbReference>
<dbReference type="GO" id="GO:0005524">
    <property type="term" value="F:ATP binding"/>
    <property type="evidence" value="ECO:0007669"/>
    <property type="project" value="UniProtKB-KW"/>
</dbReference>
<gene>
    <name evidence="12" type="ORF">J421_2583</name>
</gene>
<keyword evidence="2" id="KW-0813">Transport</keyword>
<dbReference type="InterPro" id="IPR027417">
    <property type="entry name" value="P-loop_NTPase"/>
</dbReference>
<dbReference type="PROSITE" id="PS00211">
    <property type="entry name" value="ABC_TRANSPORTER_1"/>
    <property type="match status" value="1"/>
</dbReference>
<dbReference type="PROSITE" id="PS50929">
    <property type="entry name" value="ABC_TM1F"/>
    <property type="match status" value="1"/>
</dbReference>
<reference evidence="12 13" key="1">
    <citation type="journal article" date="2014" name="Genome Announc.">
        <title>Genome Sequence and Methylome of Soil Bacterium Gemmatirosa kalamazoonensis KBS708T, a Member of the Rarely Cultivated Gemmatimonadetes Phylum.</title>
        <authorList>
            <person name="Debruyn J.M."/>
            <person name="Radosevich M."/>
            <person name="Wommack K.E."/>
            <person name="Polson S.W."/>
            <person name="Hauser L.J."/>
            <person name="Fawaz M.N."/>
            <person name="Korlach J."/>
            <person name="Tsai Y.C."/>
        </authorList>
    </citation>
    <scope>NUCLEOTIDE SEQUENCE [LARGE SCALE GENOMIC DNA]</scope>
    <source>
        <strain evidence="12 13">KBS708</strain>
    </source>
</reference>
<name>W0RIE9_9BACT</name>
<dbReference type="GO" id="GO:0140359">
    <property type="term" value="F:ABC-type transporter activity"/>
    <property type="evidence" value="ECO:0007669"/>
    <property type="project" value="InterPro"/>
</dbReference>
<dbReference type="Proteomes" id="UP000019151">
    <property type="component" value="Chromosome"/>
</dbReference>
<dbReference type="AlphaFoldDB" id="W0RIE9"/>
<comment type="subcellular location">
    <subcellularLocation>
        <location evidence="1">Cell membrane</location>
        <topology evidence="1">Multi-pass membrane protein</topology>
    </subcellularLocation>
</comment>
<dbReference type="HOGENOM" id="CLU_000604_84_3_0"/>
<evidence type="ECO:0000259" key="10">
    <source>
        <dbReference type="PROSITE" id="PS50893"/>
    </source>
</evidence>
<dbReference type="STRING" id="861299.J421_2583"/>
<dbReference type="CDD" id="cd18552">
    <property type="entry name" value="ABC_6TM_MsbA_like"/>
    <property type="match status" value="1"/>
</dbReference>
<dbReference type="KEGG" id="gba:J421_2583"/>
<feature type="transmembrane region" description="Helical" evidence="9">
    <location>
        <begin position="168"/>
        <end position="201"/>
    </location>
</feature>
<evidence type="ECO:0000256" key="9">
    <source>
        <dbReference type="SAM" id="Phobius"/>
    </source>
</evidence>
<dbReference type="GO" id="GO:0016887">
    <property type="term" value="F:ATP hydrolysis activity"/>
    <property type="evidence" value="ECO:0007669"/>
    <property type="project" value="InterPro"/>
</dbReference>
<evidence type="ECO:0000256" key="3">
    <source>
        <dbReference type="ARBA" id="ARBA00022475"/>
    </source>
</evidence>
<evidence type="ECO:0000256" key="8">
    <source>
        <dbReference type="ARBA" id="ARBA00023136"/>
    </source>
</evidence>
<feature type="transmembrane region" description="Helical" evidence="9">
    <location>
        <begin position="20"/>
        <end position="45"/>
    </location>
</feature>
<evidence type="ECO:0000256" key="2">
    <source>
        <dbReference type="ARBA" id="ARBA00022448"/>
    </source>
</evidence>
<keyword evidence="7 9" id="KW-1133">Transmembrane helix</keyword>
<dbReference type="PANTHER" id="PTHR24221">
    <property type="entry name" value="ATP-BINDING CASSETTE SUB-FAMILY B"/>
    <property type="match status" value="1"/>
</dbReference>
<keyword evidence="5" id="KW-0547">Nucleotide-binding</keyword>
<dbReference type="SUPFAM" id="SSF90123">
    <property type="entry name" value="ABC transporter transmembrane region"/>
    <property type="match status" value="1"/>
</dbReference>
<keyword evidence="4 9" id="KW-0812">Transmembrane</keyword>
<protein>
    <submittedName>
        <fullName evidence="12">ABC transporter transmembrane region</fullName>
    </submittedName>
</protein>
<evidence type="ECO:0000256" key="4">
    <source>
        <dbReference type="ARBA" id="ARBA00022692"/>
    </source>
</evidence>
<keyword evidence="13" id="KW-1185">Reference proteome</keyword>
<dbReference type="InterPro" id="IPR003439">
    <property type="entry name" value="ABC_transporter-like_ATP-bd"/>
</dbReference>
<dbReference type="EMBL" id="CP007128">
    <property type="protein sequence ID" value="AHG90120.1"/>
    <property type="molecule type" value="Genomic_DNA"/>
</dbReference>
<dbReference type="InterPro" id="IPR011527">
    <property type="entry name" value="ABC1_TM_dom"/>
</dbReference>
<sequence>MYGRLLPFLRPHVSRLVGAIGSSLLAAVFDAFTLALLIPFLGALFQEPRYGVTGTDLVSRVLRATVSTLLVPGDQMASLQRVVLVIIAAVLVKNVFVWLAGHLGAQLQEYVTRDLRDAVYAHLARLPLGYFLSTKTGQILARVLTDTAQAKQLVVEVVTRSLQSAAQVLVTVALMIAISWRLSLIIPVAAVALVGALNPLLRKLRKRHRSQSAQYGEITSVAQETVNGVRLVKSFGGERYEIERFRSASHDFAKGGVRAARLATMAQPVTEVVSTGIAVAVLWYGARLVIVDHTLGASALILFLVYVMNMLRPLKQLSQVPTTAQQALAAAERLFDVLDRPTEQALDRGTIAPARFERSLTFDRVTFAYGGDPVLRDVSLTARRGQVVALVGPSGAGKSTLVDLIPRFHEPTAGRVLLDGVDTREFRLDALRALIGIVSQDTVLFNDTVRNNIAYGAGDRFTDAQVEAAARAANAHGFVAELPHGYDTVLGERGARLSGGQRQRIAIARALLVDPPILVLDEATSALDTESERLVQEAIDRLLANRTVFVIAHRLSTVVHADQILVLDRGAIVERGTHAELLAIGGMYARLHALQFRAAGEEAA</sequence>
<dbReference type="Gene3D" id="3.40.50.300">
    <property type="entry name" value="P-loop containing nucleotide triphosphate hydrolases"/>
    <property type="match status" value="1"/>
</dbReference>
<dbReference type="InParanoid" id="W0RIE9"/>
<dbReference type="GO" id="GO:0034040">
    <property type="term" value="F:ATPase-coupled lipid transmembrane transporter activity"/>
    <property type="evidence" value="ECO:0007669"/>
    <property type="project" value="TreeGrafter"/>
</dbReference>
<keyword evidence="6" id="KW-0067">ATP-binding</keyword>
<dbReference type="SUPFAM" id="SSF52540">
    <property type="entry name" value="P-loop containing nucleoside triphosphate hydrolases"/>
    <property type="match status" value="1"/>
</dbReference>
<keyword evidence="8 9" id="KW-0472">Membrane</keyword>
<organism evidence="12 13">
    <name type="scientific">Gemmatirosa kalamazoonensis</name>
    <dbReference type="NCBI Taxonomy" id="861299"/>
    <lineage>
        <taxon>Bacteria</taxon>
        <taxon>Pseudomonadati</taxon>
        <taxon>Gemmatimonadota</taxon>
        <taxon>Gemmatimonadia</taxon>
        <taxon>Gemmatimonadales</taxon>
        <taxon>Gemmatimonadaceae</taxon>
        <taxon>Gemmatirosa</taxon>
    </lineage>
</organism>
<dbReference type="Gene3D" id="1.20.1560.10">
    <property type="entry name" value="ABC transporter type 1, transmembrane domain"/>
    <property type="match status" value="1"/>
</dbReference>
<dbReference type="GO" id="GO:0005886">
    <property type="term" value="C:plasma membrane"/>
    <property type="evidence" value="ECO:0007669"/>
    <property type="project" value="UniProtKB-SubCell"/>
</dbReference>
<dbReference type="Pfam" id="PF00664">
    <property type="entry name" value="ABC_membrane"/>
    <property type="match status" value="1"/>
</dbReference>
<dbReference type="InterPro" id="IPR036640">
    <property type="entry name" value="ABC1_TM_sf"/>
</dbReference>
<dbReference type="InterPro" id="IPR017871">
    <property type="entry name" value="ABC_transporter-like_CS"/>
</dbReference>